<keyword evidence="7" id="KW-1185">Reference proteome</keyword>
<dbReference type="SMART" id="SM00220">
    <property type="entry name" value="S_TKc"/>
    <property type="match status" value="1"/>
</dbReference>
<dbReference type="PROSITE" id="PS00108">
    <property type="entry name" value="PROTEIN_KINASE_ST"/>
    <property type="match status" value="1"/>
</dbReference>
<dbReference type="PROSITE" id="PS50011">
    <property type="entry name" value="PROTEIN_KINASE_DOM"/>
    <property type="match status" value="1"/>
</dbReference>
<keyword evidence="6" id="KW-0808">Transferase</keyword>
<dbReference type="InterPro" id="IPR002110">
    <property type="entry name" value="Ankyrin_rpt"/>
</dbReference>
<feature type="repeat" description="ANK" evidence="3">
    <location>
        <begin position="1694"/>
        <end position="1727"/>
    </location>
</feature>
<dbReference type="Proteomes" id="UP001147752">
    <property type="component" value="Unassembled WGS sequence"/>
</dbReference>
<keyword evidence="6" id="KW-0418">Kinase</keyword>
<feature type="repeat" description="ANK" evidence="3">
    <location>
        <begin position="1541"/>
        <end position="1574"/>
    </location>
</feature>
<feature type="repeat" description="ANK" evidence="3">
    <location>
        <begin position="1216"/>
        <end position="1248"/>
    </location>
</feature>
<accession>A0A9W9SBB5</accession>
<dbReference type="SUPFAM" id="SSF56112">
    <property type="entry name" value="Protein kinase-like (PK-like)"/>
    <property type="match status" value="1"/>
</dbReference>
<sequence>MDRSGRLFSFDTSSFSTRPQEITTTTLPNLSQAQLNLASDDASLKLQQAARADPDFVDVFWASVHYDIPFRSIDKIGLEGLDEEPQVFSIGSGLTSEVVQHMLVDEDAELQPPPSTTIALKIFRSTKMDTPNDAKAARQKVYHSILKEMMAFGHSALSSHPHILKLLFIGWNLDHAYPLLAMELGDHGSLDYIIRDLGPGPTTRQKRHLTIDIALGLQAIHEAGFTHGDLKPDNIIIFSSEDPTRQVVAKLTDFGGSNQMHGEHAGTPTHITPLWSAPEVLGKHPKIDWRFADIYSYGLVVASLWAGRESSEIYGQRARDEDGDCDQPPTSTTSSSSSVLSSLSTSVSLAPEEEQEGLRYLKKLPEDHPGSLMSFLRERITKESLPADIDPSEVFAIITPTLKPDWMMRPDMDGLMVIISEFSNAIGRAIELLADLEVSEASNTTPHSYIPERIYEPKPVRSPLIDAYPGSPLLVTNHQQIMTTHTLRALDEINDRIKYKPQPEDIPDHFPEDLTTDQFLGILLAKTESNQSDLYNAIKSDLKEDIWPRVLDIIKKGYFLSNLGMRGLFALDARQTPDSKKRALEYLRTSALYQNETGIMAATFALSTGHAPHESEIPIRLNLTLLALSHSSLAIRRLHSTWPDLYVIVSKVIRERGLGCLEEAKTIHPGLYNTQRLIRAYCAQAASPSPTGLTPLSLGDALDIGATEVIREILERPDDSFTADEEQTIYSLFHRLSKVPDAEAAALCRTAYEQGANLDCLLEMDMTDLLVLTSNRTPNTPLCVALARGQPILAFEIFCLHVEFDVPIRKFALALFWSFLNHFPEVGEALLRLFQDNPAMCLDDDTPLSGGNADSMVDILSAIMVTSMLPPNKSASFMLHGGEHEAAYMRTQSLLLDEGADPALGAATETSLGISIVADDVMSLNRFIKHMEMTARKEARKSVNDVLLASLNDPCNLASFQYMTLGAEVEKASVDVVYMYRWEYMYTALALCLRHGSLACFKLLLTKVPSLVNIEVDLMGRTLLHRACSGVEKKVHNVKNYSHEHVPALMALITRSSFSGGSSVEFVDLLLKAGADVMATDSRGHTALFWALQQANIPAADMIASHCSQDQLKHMLRRDPSTGDSIFAALIRFEFDGDTILNALGNRRQPRLVESFLWLQGREAVYFHGPRDLPVWSWILNHQRSLRTGELMDANIMEYLIDVPLFSESLRTERYKGFSLLHSAVWHGNVEIVHLLLARNFDPNVIAEVEAGRAGLISGTPLDSLAHFIGSGRNPSGIVKASESVVRKWEDKLLDIANLLLDHGGRGETFEAARQLASFVNNARNSSGTSEELDSFLELLRDMEVPAQSLQLENKLETWPRPLPSDDHADVIPNAKAAALMSIDSLYDVSLNEIEIIAEAFRRLDQRRRGQLGEKQILLLEWLHANAVGGQPLGDATMKTANTSGGFQKRTIIIDNADNNPRNGTTRLHHAVQQGNLGALMDALDSTGDVDAEDAEGRSALEFAVLLGATRERTGVIELLLQAGANPNRSPAQSPSPPIAKVTPALHLCIMLRDDPDLVETLVTAGADVNMLDSERQSPLMLAVTFGRVVTMGLLLHAGADITERNTKGQSLLHVFVIEDQPRILSLLLELLSNEQVETGQKRMVDAGTESTGLSGEETDGYAPLHFAARDGNIMAMIVLINEGKADPNVQDNCGCTPLHYAVLDGTADAVEILIDVAGADVDARASFEATPLVIWVTKYFGKVGADVRIRDLLLAGDADVGVVTEFQYFVRTDGEPGCWYIYVGKGKGRDLLQAQTVSGAHGAPWVECDPLIALDGVI</sequence>
<evidence type="ECO:0000313" key="6">
    <source>
        <dbReference type="EMBL" id="KAJ5375501.1"/>
    </source>
</evidence>
<dbReference type="Pfam" id="PF00069">
    <property type="entry name" value="Pkinase"/>
    <property type="match status" value="1"/>
</dbReference>
<feature type="domain" description="Protein kinase" evidence="5">
    <location>
        <begin position="84"/>
        <end position="423"/>
    </location>
</feature>
<dbReference type="GO" id="GO:0004672">
    <property type="term" value="F:protein kinase activity"/>
    <property type="evidence" value="ECO:0007669"/>
    <property type="project" value="InterPro"/>
</dbReference>
<dbReference type="Gene3D" id="1.10.510.10">
    <property type="entry name" value="Transferase(Phosphotransferase) domain 1"/>
    <property type="match status" value="1"/>
</dbReference>
<dbReference type="Pfam" id="PF12796">
    <property type="entry name" value="Ank_2"/>
    <property type="match status" value="2"/>
</dbReference>
<dbReference type="OrthoDB" id="4062651at2759"/>
<evidence type="ECO:0000313" key="7">
    <source>
        <dbReference type="Proteomes" id="UP001147752"/>
    </source>
</evidence>
<reference evidence="6" key="1">
    <citation type="submission" date="2022-12" db="EMBL/GenBank/DDBJ databases">
        <authorList>
            <person name="Petersen C."/>
        </authorList>
    </citation>
    <scope>NUCLEOTIDE SEQUENCE</scope>
    <source>
        <strain evidence="6">IBT 3081</strain>
    </source>
</reference>
<dbReference type="InterPro" id="IPR000719">
    <property type="entry name" value="Prot_kinase_dom"/>
</dbReference>
<feature type="repeat" description="ANK" evidence="3">
    <location>
        <begin position="1660"/>
        <end position="1693"/>
    </location>
</feature>
<dbReference type="Gene3D" id="1.25.40.20">
    <property type="entry name" value="Ankyrin repeat-containing domain"/>
    <property type="match status" value="5"/>
</dbReference>
<feature type="region of interest" description="Disordered" evidence="4">
    <location>
        <begin position="315"/>
        <end position="351"/>
    </location>
</feature>
<evidence type="ECO:0000256" key="3">
    <source>
        <dbReference type="PROSITE-ProRule" id="PRU00023"/>
    </source>
</evidence>
<dbReference type="PANTHER" id="PTHR24198">
    <property type="entry name" value="ANKYRIN REPEAT AND PROTEIN KINASE DOMAIN-CONTAINING PROTEIN"/>
    <property type="match status" value="1"/>
</dbReference>
<dbReference type="GO" id="GO:0005524">
    <property type="term" value="F:ATP binding"/>
    <property type="evidence" value="ECO:0007669"/>
    <property type="project" value="InterPro"/>
</dbReference>
<protein>
    <submittedName>
        <fullName evidence="6">Serine threonine protein kinase</fullName>
    </submittedName>
</protein>
<evidence type="ECO:0000259" key="5">
    <source>
        <dbReference type="PROSITE" id="PS50011"/>
    </source>
</evidence>
<organism evidence="6 7">
    <name type="scientific">Penicillium concentricum</name>
    <dbReference type="NCBI Taxonomy" id="293559"/>
    <lineage>
        <taxon>Eukaryota</taxon>
        <taxon>Fungi</taxon>
        <taxon>Dikarya</taxon>
        <taxon>Ascomycota</taxon>
        <taxon>Pezizomycotina</taxon>
        <taxon>Eurotiomycetes</taxon>
        <taxon>Eurotiomycetidae</taxon>
        <taxon>Eurotiales</taxon>
        <taxon>Aspergillaceae</taxon>
        <taxon>Penicillium</taxon>
    </lineage>
</organism>
<feature type="repeat" description="ANK" evidence="3">
    <location>
        <begin position="1575"/>
        <end position="1607"/>
    </location>
</feature>
<dbReference type="CDD" id="cd00180">
    <property type="entry name" value="PKc"/>
    <property type="match status" value="1"/>
</dbReference>
<evidence type="ECO:0000256" key="4">
    <source>
        <dbReference type="SAM" id="MobiDB-lite"/>
    </source>
</evidence>
<feature type="repeat" description="ANK" evidence="3">
    <location>
        <begin position="1496"/>
        <end position="1532"/>
    </location>
</feature>
<keyword evidence="1" id="KW-0677">Repeat</keyword>
<dbReference type="PANTHER" id="PTHR24198:SF165">
    <property type="entry name" value="ANKYRIN REPEAT-CONTAINING PROTEIN-RELATED"/>
    <property type="match status" value="1"/>
</dbReference>
<dbReference type="PROSITE" id="PS50297">
    <property type="entry name" value="ANK_REP_REGION"/>
    <property type="match status" value="5"/>
</dbReference>
<dbReference type="RefSeq" id="XP_056581487.1">
    <property type="nucleotide sequence ID" value="XM_056725237.1"/>
</dbReference>
<dbReference type="Pfam" id="PF00023">
    <property type="entry name" value="Ank"/>
    <property type="match status" value="1"/>
</dbReference>
<dbReference type="GeneID" id="81464420"/>
<dbReference type="InterPro" id="IPR036770">
    <property type="entry name" value="Ankyrin_rpt-contain_sf"/>
</dbReference>
<proteinExistence type="predicted"/>
<gene>
    <name evidence="6" type="ORF">N7517_007507</name>
</gene>
<dbReference type="PROSITE" id="PS50088">
    <property type="entry name" value="ANK_REPEAT"/>
    <property type="match status" value="7"/>
</dbReference>
<feature type="compositionally biased region" description="Low complexity" evidence="4">
    <location>
        <begin position="330"/>
        <end position="349"/>
    </location>
</feature>
<dbReference type="EMBL" id="JAPZBT010000002">
    <property type="protein sequence ID" value="KAJ5375501.1"/>
    <property type="molecule type" value="Genomic_DNA"/>
</dbReference>
<feature type="repeat" description="ANK" evidence="3">
    <location>
        <begin position="1463"/>
        <end position="1495"/>
    </location>
</feature>
<dbReference type="InterPro" id="IPR011009">
    <property type="entry name" value="Kinase-like_dom_sf"/>
</dbReference>
<evidence type="ECO:0000256" key="2">
    <source>
        <dbReference type="ARBA" id="ARBA00023043"/>
    </source>
</evidence>
<dbReference type="InterPro" id="IPR008271">
    <property type="entry name" value="Ser/Thr_kinase_AS"/>
</dbReference>
<keyword evidence="2 3" id="KW-0040">ANK repeat</keyword>
<dbReference type="SMART" id="SM00248">
    <property type="entry name" value="ANK"/>
    <property type="match status" value="11"/>
</dbReference>
<evidence type="ECO:0000256" key="1">
    <source>
        <dbReference type="ARBA" id="ARBA00022737"/>
    </source>
</evidence>
<dbReference type="SUPFAM" id="SSF48403">
    <property type="entry name" value="Ankyrin repeat"/>
    <property type="match status" value="2"/>
</dbReference>
<name>A0A9W9SBB5_9EURO</name>
<reference evidence="6" key="2">
    <citation type="journal article" date="2023" name="IMA Fungus">
        <title>Comparative genomic study of the Penicillium genus elucidates a diverse pangenome and 15 lateral gene transfer events.</title>
        <authorList>
            <person name="Petersen C."/>
            <person name="Sorensen T."/>
            <person name="Nielsen M.R."/>
            <person name="Sondergaard T.E."/>
            <person name="Sorensen J.L."/>
            <person name="Fitzpatrick D.A."/>
            <person name="Frisvad J.C."/>
            <person name="Nielsen K.L."/>
        </authorList>
    </citation>
    <scope>NUCLEOTIDE SEQUENCE</scope>
    <source>
        <strain evidence="6">IBT 3081</strain>
    </source>
</reference>
<comment type="caution">
    <text evidence="6">The sequence shown here is derived from an EMBL/GenBank/DDBJ whole genome shotgun (WGS) entry which is preliminary data.</text>
</comment>